<name>A0AAN6XXW0_9PEZI</name>
<accession>A0AAN6XXW0</accession>
<dbReference type="EMBL" id="MU858222">
    <property type="protein sequence ID" value="KAK4208939.1"/>
    <property type="molecule type" value="Genomic_DNA"/>
</dbReference>
<reference evidence="1" key="2">
    <citation type="submission" date="2023-05" db="EMBL/GenBank/DDBJ databases">
        <authorList>
            <consortium name="Lawrence Berkeley National Laboratory"/>
            <person name="Steindorff A."/>
            <person name="Hensen N."/>
            <person name="Bonometti L."/>
            <person name="Westerberg I."/>
            <person name="Brannstrom I.O."/>
            <person name="Guillou S."/>
            <person name="Cros-Aarteil S."/>
            <person name="Calhoun S."/>
            <person name="Haridas S."/>
            <person name="Kuo A."/>
            <person name="Mondo S."/>
            <person name="Pangilinan J."/>
            <person name="Riley R."/>
            <person name="Labutti K."/>
            <person name="Andreopoulos B."/>
            <person name="Lipzen A."/>
            <person name="Chen C."/>
            <person name="Yanf M."/>
            <person name="Daum C."/>
            <person name="Ng V."/>
            <person name="Clum A."/>
            <person name="Ohm R."/>
            <person name="Martin F."/>
            <person name="Silar P."/>
            <person name="Natvig D."/>
            <person name="Lalanne C."/>
            <person name="Gautier V."/>
            <person name="Ament-Velasquez S.L."/>
            <person name="Kruys A."/>
            <person name="Hutchinson M.I."/>
            <person name="Powell A.J."/>
            <person name="Barry K."/>
            <person name="Miller A.N."/>
            <person name="Grigoriev I.V."/>
            <person name="Debuchy R."/>
            <person name="Gladieux P."/>
            <person name="Thoren M.H."/>
            <person name="Johannesson H."/>
        </authorList>
    </citation>
    <scope>NUCLEOTIDE SEQUENCE</scope>
    <source>
        <strain evidence="1">PSN293</strain>
    </source>
</reference>
<dbReference type="Proteomes" id="UP001301769">
    <property type="component" value="Unassembled WGS sequence"/>
</dbReference>
<reference evidence="1" key="1">
    <citation type="journal article" date="2023" name="Mol. Phylogenet. Evol.">
        <title>Genome-scale phylogeny and comparative genomics of the fungal order Sordariales.</title>
        <authorList>
            <person name="Hensen N."/>
            <person name="Bonometti L."/>
            <person name="Westerberg I."/>
            <person name="Brannstrom I.O."/>
            <person name="Guillou S."/>
            <person name="Cros-Aarteil S."/>
            <person name="Calhoun S."/>
            <person name="Haridas S."/>
            <person name="Kuo A."/>
            <person name="Mondo S."/>
            <person name="Pangilinan J."/>
            <person name="Riley R."/>
            <person name="LaButti K."/>
            <person name="Andreopoulos B."/>
            <person name="Lipzen A."/>
            <person name="Chen C."/>
            <person name="Yan M."/>
            <person name="Daum C."/>
            <person name="Ng V."/>
            <person name="Clum A."/>
            <person name="Steindorff A."/>
            <person name="Ohm R.A."/>
            <person name="Martin F."/>
            <person name="Silar P."/>
            <person name="Natvig D.O."/>
            <person name="Lalanne C."/>
            <person name="Gautier V."/>
            <person name="Ament-Velasquez S.L."/>
            <person name="Kruys A."/>
            <person name="Hutchinson M.I."/>
            <person name="Powell A.J."/>
            <person name="Barry K."/>
            <person name="Miller A.N."/>
            <person name="Grigoriev I.V."/>
            <person name="Debuchy R."/>
            <person name="Gladieux P."/>
            <person name="Hiltunen Thoren M."/>
            <person name="Johannesson H."/>
        </authorList>
    </citation>
    <scope>NUCLEOTIDE SEQUENCE</scope>
    <source>
        <strain evidence="1">PSN293</strain>
    </source>
</reference>
<proteinExistence type="predicted"/>
<evidence type="ECO:0000313" key="2">
    <source>
        <dbReference type="Proteomes" id="UP001301769"/>
    </source>
</evidence>
<sequence>MSMLKRLQLASQTDMLKFKSRLWASSRHFSLEHKFETHDGTLVKAGERELLHTVDIALSFPKAKTVSGLVSSPLGLKELRKKGFKATNATLNDARALLLSSALDRQSSRQWYGFLDQIMAAISSREEDASKLVVALTTKRFLLITRVATNKTDPTCPITKFGMDSMLAAEFLTRFITPLD</sequence>
<comment type="caution">
    <text evidence="1">The sequence shown here is derived from an EMBL/GenBank/DDBJ whole genome shotgun (WGS) entry which is preliminary data.</text>
</comment>
<dbReference type="AlphaFoldDB" id="A0AAN6XXW0"/>
<protein>
    <submittedName>
        <fullName evidence="1">Uncharacterized protein</fullName>
    </submittedName>
</protein>
<keyword evidence="2" id="KW-1185">Reference proteome</keyword>
<gene>
    <name evidence="1" type="ORF">QBC37DRAFT_378572</name>
</gene>
<evidence type="ECO:0000313" key="1">
    <source>
        <dbReference type="EMBL" id="KAK4208939.1"/>
    </source>
</evidence>
<organism evidence="1 2">
    <name type="scientific">Rhypophila decipiens</name>
    <dbReference type="NCBI Taxonomy" id="261697"/>
    <lineage>
        <taxon>Eukaryota</taxon>
        <taxon>Fungi</taxon>
        <taxon>Dikarya</taxon>
        <taxon>Ascomycota</taxon>
        <taxon>Pezizomycotina</taxon>
        <taxon>Sordariomycetes</taxon>
        <taxon>Sordariomycetidae</taxon>
        <taxon>Sordariales</taxon>
        <taxon>Naviculisporaceae</taxon>
        <taxon>Rhypophila</taxon>
    </lineage>
</organism>